<protein>
    <submittedName>
        <fullName evidence="1">Uncharacterized protein</fullName>
    </submittedName>
</protein>
<dbReference type="AlphaFoldDB" id="A0A6M3IS47"/>
<reference evidence="1" key="1">
    <citation type="submission" date="2020-03" db="EMBL/GenBank/DDBJ databases">
        <title>The deep terrestrial virosphere.</title>
        <authorList>
            <person name="Holmfeldt K."/>
            <person name="Nilsson E."/>
            <person name="Simone D."/>
            <person name="Lopez-Fernandez M."/>
            <person name="Wu X."/>
            <person name="de Brujin I."/>
            <person name="Lundin D."/>
            <person name="Andersson A."/>
            <person name="Bertilsson S."/>
            <person name="Dopson M."/>
        </authorList>
    </citation>
    <scope>NUCLEOTIDE SEQUENCE</scope>
    <source>
        <strain evidence="2">MM415A02275</strain>
        <strain evidence="1">MM415B01144</strain>
    </source>
</reference>
<organism evidence="1">
    <name type="scientific">viral metagenome</name>
    <dbReference type="NCBI Taxonomy" id="1070528"/>
    <lineage>
        <taxon>unclassified sequences</taxon>
        <taxon>metagenomes</taxon>
        <taxon>organismal metagenomes</taxon>
    </lineage>
</organism>
<evidence type="ECO:0000313" key="2">
    <source>
        <dbReference type="EMBL" id="QJA73696.1"/>
    </source>
</evidence>
<proteinExistence type="predicted"/>
<accession>A0A6M3IS47</accession>
<sequence length="79" mass="8977">MQGSKGVENMAIVGPHHPVLKEICEALGLRQVKSLKLIMEACSSVRVETEFYPEDENLEKLVPILKRYNLVEEESTTYD</sequence>
<name>A0A6M3IS47_9ZZZZ</name>
<gene>
    <name evidence="2" type="ORF">MM415A02275_0001</name>
    <name evidence="1" type="ORF">MM415B01144_0010</name>
</gene>
<dbReference type="EMBL" id="MT141402">
    <property type="protein sequence ID" value="QJA60263.1"/>
    <property type="molecule type" value="Genomic_DNA"/>
</dbReference>
<evidence type="ECO:0000313" key="1">
    <source>
        <dbReference type="EMBL" id="QJA60263.1"/>
    </source>
</evidence>
<dbReference type="EMBL" id="MT142046">
    <property type="protein sequence ID" value="QJA73696.1"/>
    <property type="molecule type" value="Genomic_DNA"/>
</dbReference>